<gene>
    <name evidence="4" type="ORF">PSSA1_v1c6070</name>
</gene>
<sequence>MYLKKRYFLLLFFLFIPLFFTSVFATNNVKSVKDKKIYYNPDGSIEHYLIYEYNAQGQLIKKTFYNPDGSIDFYYIYEYNTQGQLIKKIYYNPDGSIEGYLIYEYNAQGQLIKSDGSNEHYLIYEYNAQGQLIKNTFYNPDGSIDFYFIYEYNTQGQLIKKIYYNPDGSIEVYFIYEYNAQNEKIKRTIFRLNDPFFLIELFDFKIEYKQIELKPIKEPRFTRELKRPAFINDFLDKILMKKNKVMFKYILDFKLHFNQFLSLISDFFTNCFCSLRSTFCGKKVGWLYYFDYIYDKMITVFNSVKNFFVDIVKEPNKPYDKMTDYEKQIHNENKNYVKKYLHAPWQIIIDIIKFLCSIVVWIFSMFKGLYEMITGLFSNNGLFNKEGLSSKLESTKYLDVLGAGATGISLTAGASLFAGAVMSKLSGGNFSLDFEKSGNTVKECTLIVAKGLLVAHTYMLKFVSFTFSFLMKLILFFLNYVVLLFMHLFRLLTQVFKLTPFILQYIDKAIKLIFWMIFYHCEENI</sequence>
<feature type="domain" description="DUF2963" evidence="3">
    <location>
        <begin position="147"/>
        <end position="188"/>
    </location>
</feature>
<keyword evidence="2" id="KW-0732">Signal</keyword>
<dbReference type="RefSeq" id="WP_122225620.1">
    <property type="nucleotide sequence ID" value="NZ_MPBG01000010.1"/>
</dbReference>
<protein>
    <recommendedName>
        <fullName evidence="3">DUF2963 domain-containing protein</fullName>
    </recommendedName>
</protein>
<feature type="signal peptide" evidence="2">
    <location>
        <begin position="1"/>
        <end position="25"/>
    </location>
</feature>
<evidence type="ECO:0000313" key="4">
    <source>
        <dbReference type="EMBL" id="RMI87772.1"/>
    </source>
</evidence>
<dbReference type="AlphaFoldDB" id="A0A421NUU8"/>
<evidence type="ECO:0000256" key="2">
    <source>
        <dbReference type="SAM" id="SignalP"/>
    </source>
</evidence>
<feature type="domain" description="DUF2963" evidence="3">
    <location>
        <begin position="74"/>
        <end position="114"/>
    </location>
</feature>
<keyword evidence="1" id="KW-0472">Membrane</keyword>
<organism evidence="4 5">
    <name type="scientific">Candidatus Phytoplasma solani</name>
    <dbReference type="NCBI Taxonomy" id="69896"/>
    <lineage>
        <taxon>Bacteria</taxon>
        <taxon>Bacillati</taxon>
        <taxon>Mycoplasmatota</taxon>
        <taxon>Mollicutes</taxon>
        <taxon>Acholeplasmatales</taxon>
        <taxon>Acholeplasmataceae</taxon>
        <taxon>Candidatus Phytoplasma</taxon>
        <taxon>16SrXII (Stolbur group)</taxon>
    </lineage>
</organism>
<dbReference type="InterPro" id="IPR021348">
    <property type="entry name" value="DUF2963"/>
</dbReference>
<evidence type="ECO:0000259" key="3">
    <source>
        <dbReference type="Pfam" id="PF11178"/>
    </source>
</evidence>
<proteinExistence type="predicted"/>
<evidence type="ECO:0000256" key="1">
    <source>
        <dbReference type="SAM" id="Phobius"/>
    </source>
</evidence>
<dbReference type="Proteomes" id="UP000283896">
    <property type="component" value="Unassembled WGS sequence"/>
</dbReference>
<accession>A0A421NUU8</accession>
<evidence type="ECO:0000313" key="5">
    <source>
        <dbReference type="Proteomes" id="UP000283896"/>
    </source>
</evidence>
<feature type="chain" id="PRO_5019106019" description="DUF2963 domain-containing protein" evidence="2">
    <location>
        <begin position="26"/>
        <end position="525"/>
    </location>
</feature>
<comment type="caution">
    <text evidence="4">The sequence shown here is derived from an EMBL/GenBank/DDBJ whole genome shotgun (WGS) entry which is preliminary data.</text>
</comment>
<name>A0A421NUU8_9MOLU</name>
<keyword evidence="1" id="KW-1133">Transmembrane helix</keyword>
<keyword evidence="5" id="KW-1185">Reference proteome</keyword>
<feature type="domain" description="DUF2963" evidence="3">
    <location>
        <begin position="39"/>
        <end position="73"/>
    </location>
</feature>
<reference evidence="5" key="1">
    <citation type="submission" date="2016-11" db="EMBL/GenBank/DDBJ databases">
        <title>Genome sequence of Candidatus Phytoplasma solani strain SA-1.</title>
        <authorList>
            <person name="Haryono M."/>
            <person name="Samarzija I."/>
            <person name="Seruga Music M."/>
            <person name="Hogenhout S."/>
            <person name="Kuo C.-H."/>
        </authorList>
    </citation>
    <scope>NUCLEOTIDE SEQUENCE [LARGE SCALE GENOMIC DNA]</scope>
    <source>
        <strain evidence="5">SA-1</strain>
    </source>
</reference>
<dbReference type="EMBL" id="MPBG01000010">
    <property type="protein sequence ID" value="RMI87772.1"/>
    <property type="molecule type" value="Genomic_DNA"/>
</dbReference>
<keyword evidence="1" id="KW-0812">Transmembrane</keyword>
<feature type="transmembrane region" description="Helical" evidence="1">
    <location>
        <begin position="400"/>
        <end position="422"/>
    </location>
</feature>
<dbReference type="Pfam" id="PF11178">
    <property type="entry name" value="DUF2963"/>
    <property type="match status" value="3"/>
</dbReference>
<feature type="transmembrane region" description="Helical" evidence="1">
    <location>
        <begin position="343"/>
        <end position="363"/>
    </location>
</feature>
<dbReference type="Gene3D" id="3.90.930.1">
    <property type="match status" value="1"/>
</dbReference>
<dbReference type="OrthoDB" id="386184at2"/>
<feature type="transmembrane region" description="Helical" evidence="1">
    <location>
        <begin position="469"/>
        <end position="489"/>
    </location>
</feature>